<accession>A0ABW3SXV4</accession>
<dbReference type="PANTHER" id="PTHR30151">
    <property type="entry name" value="ALKANE SULFONATE ABC TRANSPORTER-RELATED, MEMBRANE SUBUNIT"/>
    <property type="match status" value="1"/>
</dbReference>
<sequence>MRRLLNARPGGGARFLLGLLPILALALLYLGVASARHSENPRDKITPIPAAMAEAVQTMAFEVDPRTGEVPLVADTKASLRRLGIAMGLAAATTLVLGLVIGLFPYVNAGLGPVTATISVIPPIAVLPILFIVFGLGEVSKIVLIFVGVTPVMVRDLAGHVRALPEEQIVKAQTLGAGAWLTLIRVALPQALPRLIENLRLSLCPAWVYLISAEAIAADVGLGYRIFLVRRYLSMDIILPYVVWITLLAVIMDLALVAWSRGFYGWAHPRRAH</sequence>
<proteinExistence type="inferred from homology"/>
<dbReference type="Pfam" id="PF00528">
    <property type="entry name" value="BPD_transp_1"/>
    <property type="match status" value="1"/>
</dbReference>
<evidence type="ECO:0000256" key="7">
    <source>
        <dbReference type="RuleBase" id="RU363032"/>
    </source>
</evidence>
<keyword evidence="2 7" id="KW-0813">Transport</keyword>
<feature type="transmembrane region" description="Helical" evidence="7">
    <location>
        <begin position="85"/>
        <end position="107"/>
    </location>
</feature>
<keyword evidence="5 7" id="KW-1133">Transmembrane helix</keyword>
<dbReference type="Gene3D" id="1.10.3720.10">
    <property type="entry name" value="MetI-like"/>
    <property type="match status" value="1"/>
</dbReference>
<keyword evidence="3" id="KW-1003">Cell membrane</keyword>
<dbReference type="Proteomes" id="UP001597216">
    <property type="component" value="Unassembled WGS sequence"/>
</dbReference>
<evidence type="ECO:0000256" key="2">
    <source>
        <dbReference type="ARBA" id="ARBA00022448"/>
    </source>
</evidence>
<dbReference type="PANTHER" id="PTHR30151:SF0">
    <property type="entry name" value="ABC TRANSPORTER PERMEASE PROTEIN MJ0413-RELATED"/>
    <property type="match status" value="1"/>
</dbReference>
<dbReference type="InterPro" id="IPR035906">
    <property type="entry name" value="MetI-like_sf"/>
</dbReference>
<comment type="similarity">
    <text evidence="7">Belongs to the binding-protein-dependent transport system permease family.</text>
</comment>
<evidence type="ECO:0000313" key="10">
    <source>
        <dbReference type="Proteomes" id="UP001597216"/>
    </source>
</evidence>
<dbReference type="CDD" id="cd06261">
    <property type="entry name" value="TM_PBP2"/>
    <property type="match status" value="1"/>
</dbReference>
<keyword evidence="4 7" id="KW-0812">Transmembrane</keyword>
<organism evidence="9 10">
    <name type="scientific">Phenylobacterium conjunctum</name>
    <dbReference type="NCBI Taxonomy" id="1298959"/>
    <lineage>
        <taxon>Bacteria</taxon>
        <taxon>Pseudomonadati</taxon>
        <taxon>Pseudomonadota</taxon>
        <taxon>Alphaproteobacteria</taxon>
        <taxon>Caulobacterales</taxon>
        <taxon>Caulobacteraceae</taxon>
        <taxon>Phenylobacterium</taxon>
    </lineage>
</organism>
<dbReference type="InterPro" id="IPR000515">
    <property type="entry name" value="MetI-like"/>
</dbReference>
<dbReference type="EMBL" id="JBHTLQ010000002">
    <property type="protein sequence ID" value="MFD1189115.1"/>
    <property type="molecule type" value="Genomic_DNA"/>
</dbReference>
<feature type="domain" description="ABC transmembrane type-1" evidence="8">
    <location>
        <begin position="80"/>
        <end position="256"/>
    </location>
</feature>
<name>A0ABW3SXV4_9CAUL</name>
<comment type="subcellular location">
    <subcellularLocation>
        <location evidence="1 7">Cell membrane</location>
        <topology evidence="1 7">Multi-pass membrane protein</topology>
    </subcellularLocation>
</comment>
<evidence type="ECO:0000256" key="1">
    <source>
        <dbReference type="ARBA" id="ARBA00004651"/>
    </source>
</evidence>
<evidence type="ECO:0000259" key="8">
    <source>
        <dbReference type="PROSITE" id="PS50928"/>
    </source>
</evidence>
<comment type="caution">
    <text evidence="9">The sequence shown here is derived from an EMBL/GenBank/DDBJ whole genome shotgun (WGS) entry which is preliminary data.</text>
</comment>
<feature type="transmembrane region" description="Helical" evidence="7">
    <location>
        <begin position="114"/>
        <end position="136"/>
    </location>
</feature>
<evidence type="ECO:0000313" key="9">
    <source>
        <dbReference type="EMBL" id="MFD1189115.1"/>
    </source>
</evidence>
<gene>
    <name evidence="9" type="ORF">ACFQ27_00865</name>
</gene>
<evidence type="ECO:0000256" key="6">
    <source>
        <dbReference type="ARBA" id="ARBA00023136"/>
    </source>
</evidence>
<dbReference type="SUPFAM" id="SSF161098">
    <property type="entry name" value="MetI-like"/>
    <property type="match status" value="1"/>
</dbReference>
<keyword evidence="10" id="KW-1185">Reference proteome</keyword>
<evidence type="ECO:0000256" key="4">
    <source>
        <dbReference type="ARBA" id="ARBA00022692"/>
    </source>
</evidence>
<evidence type="ECO:0000256" key="3">
    <source>
        <dbReference type="ARBA" id="ARBA00022475"/>
    </source>
</evidence>
<dbReference type="RefSeq" id="WP_377352036.1">
    <property type="nucleotide sequence ID" value="NZ_JBHTLQ010000002.1"/>
</dbReference>
<evidence type="ECO:0000256" key="5">
    <source>
        <dbReference type="ARBA" id="ARBA00022989"/>
    </source>
</evidence>
<reference evidence="10" key="1">
    <citation type="journal article" date="2019" name="Int. J. Syst. Evol. Microbiol.">
        <title>The Global Catalogue of Microorganisms (GCM) 10K type strain sequencing project: providing services to taxonomists for standard genome sequencing and annotation.</title>
        <authorList>
            <consortium name="The Broad Institute Genomics Platform"/>
            <consortium name="The Broad Institute Genome Sequencing Center for Infectious Disease"/>
            <person name="Wu L."/>
            <person name="Ma J."/>
        </authorList>
    </citation>
    <scope>NUCLEOTIDE SEQUENCE [LARGE SCALE GENOMIC DNA]</scope>
    <source>
        <strain evidence="10">CCUG 55074</strain>
    </source>
</reference>
<keyword evidence="6 7" id="KW-0472">Membrane</keyword>
<dbReference type="PROSITE" id="PS50928">
    <property type="entry name" value="ABC_TM1"/>
    <property type="match status" value="1"/>
</dbReference>
<protein>
    <submittedName>
        <fullName evidence="9">ABC transporter permease</fullName>
    </submittedName>
</protein>
<feature type="transmembrane region" description="Helical" evidence="7">
    <location>
        <begin position="239"/>
        <end position="259"/>
    </location>
</feature>